<dbReference type="EMBL" id="AVOT02001216">
    <property type="protein sequence ID" value="MBW0466131.1"/>
    <property type="molecule type" value="Genomic_DNA"/>
</dbReference>
<gene>
    <name evidence="1" type="ORF">O181_005846</name>
</gene>
<comment type="caution">
    <text evidence="1">The sequence shown here is derived from an EMBL/GenBank/DDBJ whole genome shotgun (WGS) entry which is preliminary data.</text>
</comment>
<protein>
    <submittedName>
        <fullName evidence="1">Uncharacterized protein</fullName>
    </submittedName>
</protein>
<keyword evidence="2" id="KW-1185">Reference proteome</keyword>
<reference evidence="1" key="1">
    <citation type="submission" date="2021-03" db="EMBL/GenBank/DDBJ databases">
        <title>Draft genome sequence of rust myrtle Austropuccinia psidii MF-1, a brazilian biotype.</title>
        <authorList>
            <person name="Quecine M.C."/>
            <person name="Pachon D.M.R."/>
            <person name="Bonatelli M.L."/>
            <person name="Correr F.H."/>
            <person name="Franceschini L.M."/>
            <person name="Leite T.F."/>
            <person name="Margarido G.R.A."/>
            <person name="Almeida C.A."/>
            <person name="Ferrarezi J.A."/>
            <person name="Labate C.A."/>
        </authorList>
    </citation>
    <scope>NUCLEOTIDE SEQUENCE</scope>
    <source>
        <strain evidence="1">MF-1</strain>
    </source>
</reference>
<proteinExistence type="predicted"/>
<sequence>MSRILCTCPSCSKYVFQDSEGHSHQGLLVSRSTKNRHWERVASEPEEDTILQLFPNLFLNRNQNQKSQTNETNKMVPSTHQSEIQAHRNLDKHDTESVTKPLLHFIMWLHLSCGLSRLNSQQAIKKIQNLFQHMPSNFGLEYNLEENLPRDVRTIIKQLKLEAPFEQYVCCPKCYSLYDIELSPEECQYMPTIKSTPCGTKLFLPFKLHPLPSINFTLKTPRVFRPPRLPGQIRLSRQPQLRNPQSKFISQPIKSWLKWFLNVPGIEDEIDKWASKISNNDTEHLSDVSQGEVWKRSSSKSVQKHTLELRFSLFVDWFNPRGNKISGKQVSVSILALNCLNLPPRLRFQHKYTCLAGIIPSPNQPDMVTISNVLNPLVEDLLELNEGVKVATLKYTAGRPVIVKVVALIGDIVANHKVAGFMSHSAHHFCSWCEVKHNERTKLQLGPLRKGMTVLEQSRKWKTANSISIQQRVAKQKGIRWSALNKLPYWDPVVNVSLGVMHNWYEGILNHHFIYWWGFNSTHLQRSTMQEDESDSPEDDSDLNEDEMEIDDCDVSRKFNKNNIGYLSEDTKQKLKKKDSRCGGYQGCQPYTIEHSQEGSWNIESKSMAGSI</sequence>
<name>A0A9Q3BJN6_9BASI</name>
<dbReference type="InterPro" id="IPR004242">
    <property type="entry name" value="Transposase_21"/>
</dbReference>
<evidence type="ECO:0000313" key="1">
    <source>
        <dbReference type="EMBL" id="MBW0466131.1"/>
    </source>
</evidence>
<organism evidence="1 2">
    <name type="scientific">Austropuccinia psidii MF-1</name>
    <dbReference type="NCBI Taxonomy" id="1389203"/>
    <lineage>
        <taxon>Eukaryota</taxon>
        <taxon>Fungi</taxon>
        <taxon>Dikarya</taxon>
        <taxon>Basidiomycota</taxon>
        <taxon>Pucciniomycotina</taxon>
        <taxon>Pucciniomycetes</taxon>
        <taxon>Pucciniales</taxon>
        <taxon>Sphaerophragmiaceae</taxon>
        <taxon>Austropuccinia</taxon>
    </lineage>
</organism>
<dbReference type="AlphaFoldDB" id="A0A9Q3BJN6"/>
<evidence type="ECO:0000313" key="2">
    <source>
        <dbReference type="Proteomes" id="UP000765509"/>
    </source>
</evidence>
<dbReference type="Proteomes" id="UP000765509">
    <property type="component" value="Unassembled WGS sequence"/>
</dbReference>
<dbReference type="OrthoDB" id="7457615at2759"/>
<dbReference type="Pfam" id="PF02992">
    <property type="entry name" value="Transposase_21"/>
    <property type="match status" value="1"/>
</dbReference>
<accession>A0A9Q3BJN6</accession>